<reference evidence="1" key="1">
    <citation type="submission" date="2021-01" db="EMBL/GenBank/DDBJ databases">
        <title>A chromosome-scale assembly of European eel, Anguilla anguilla.</title>
        <authorList>
            <person name="Henkel C."/>
            <person name="Jong-Raadsen S.A."/>
            <person name="Dufour S."/>
            <person name="Weltzien F.-A."/>
            <person name="Palstra A.P."/>
            <person name="Pelster B."/>
            <person name="Spaink H.P."/>
            <person name="Van Den Thillart G.E."/>
            <person name="Jansen H."/>
            <person name="Zahm M."/>
            <person name="Klopp C."/>
            <person name="Cedric C."/>
            <person name="Louis A."/>
            <person name="Berthelot C."/>
            <person name="Parey E."/>
            <person name="Roest Crollius H."/>
            <person name="Montfort J."/>
            <person name="Robinson-Rechavi M."/>
            <person name="Bucao C."/>
            <person name="Bouchez O."/>
            <person name="Gislard M."/>
            <person name="Lluch J."/>
            <person name="Milhes M."/>
            <person name="Lampietro C."/>
            <person name="Lopez Roques C."/>
            <person name="Donnadieu C."/>
            <person name="Braasch I."/>
            <person name="Desvignes T."/>
            <person name="Postlethwait J."/>
            <person name="Bobe J."/>
            <person name="Guiguen Y."/>
            <person name="Dirks R."/>
        </authorList>
    </citation>
    <scope>NUCLEOTIDE SEQUENCE</scope>
    <source>
        <strain evidence="1">Tag_6206</strain>
        <tissue evidence="1">Liver</tissue>
    </source>
</reference>
<evidence type="ECO:0000313" key="1">
    <source>
        <dbReference type="EMBL" id="KAG5835820.1"/>
    </source>
</evidence>
<name>A0A9D3LRR0_ANGAN</name>
<sequence>MFHLITGPQTWTSGHFVVAEDQPQLLHPGAAADVCMKTGYADFITWTPRQTVIFCVQRDEDFICKAVDTISHFWARHIYPQLVGTSVPETELELQEIEVESTDSAVPDTGQEVQGLHKAGSGPSRMWNLRFRTPITCSVKYQ</sequence>
<proteinExistence type="predicted"/>
<protein>
    <submittedName>
        <fullName evidence="1">Uncharacterized protein</fullName>
    </submittedName>
</protein>
<comment type="caution">
    <text evidence="1">The sequence shown here is derived from an EMBL/GenBank/DDBJ whole genome shotgun (WGS) entry which is preliminary data.</text>
</comment>
<gene>
    <name evidence="1" type="ORF">ANANG_G00248060</name>
</gene>
<dbReference type="AlphaFoldDB" id="A0A9D3LRR0"/>
<dbReference type="Proteomes" id="UP001044222">
    <property type="component" value="Chromosome 14"/>
</dbReference>
<keyword evidence="2" id="KW-1185">Reference proteome</keyword>
<evidence type="ECO:0000313" key="2">
    <source>
        <dbReference type="Proteomes" id="UP001044222"/>
    </source>
</evidence>
<dbReference type="EMBL" id="JAFIRN010000014">
    <property type="protein sequence ID" value="KAG5835820.1"/>
    <property type="molecule type" value="Genomic_DNA"/>
</dbReference>
<accession>A0A9D3LRR0</accession>
<organism evidence="1 2">
    <name type="scientific">Anguilla anguilla</name>
    <name type="common">European freshwater eel</name>
    <name type="synonym">Muraena anguilla</name>
    <dbReference type="NCBI Taxonomy" id="7936"/>
    <lineage>
        <taxon>Eukaryota</taxon>
        <taxon>Metazoa</taxon>
        <taxon>Chordata</taxon>
        <taxon>Craniata</taxon>
        <taxon>Vertebrata</taxon>
        <taxon>Euteleostomi</taxon>
        <taxon>Actinopterygii</taxon>
        <taxon>Neopterygii</taxon>
        <taxon>Teleostei</taxon>
        <taxon>Anguilliformes</taxon>
        <taxon>Anguillidae</taxon>
        <taxon>Anguilla</taxon>
    </lineage>
</organism>